<keyword evidence="3" id="KW-1185">Reference proteome</keyword>
<feature type="compositionally biased region" description="Basic residues" evidence="1">
    <location>
        <begin position="1"/>
        <end position="13"/>
    </location>
</feature>
<evidence type="ECO:0000313" key="3">
    <source>
        <dbReference type="Proteomes" id="UP001527925"/>
    </source>
</evidence>
<dbReference type="Proteomes" id="UP001527925">
    <property type="component" value="Unassembled WGS sequence"/>
</dbReference>
<dbReference type="InterPro" id="IPR006353">
    <property type="entry name" value="HAD-SF_hydro_IIA_CECR5"/>
</dbReference>
<evidence type="ECO:0008006" key="4">
    <source>
        <dbReference type="Google" id="ProtNLM"/>
    </source>
</evidence>
<dbReference type="PANTHER" id="PTHR14269:SF4">
    <property type="entry name" value="CAT EYE SYNDROME CRITICAL REGION PROTEIN 5"/>
    <property type="match status" value="1"/>
</dbReference>
<dbReference type="Pfam" id="PF13242">
    <property type="entry name" value="Hydrolase_like"/>
    <property type="match status" value="1"/>
</dbReference>
<dbReference type="InterPro" id="IPR006357">
    <property type="entry name" value="HAD-SF_hydro_IIA"/>
</dbReference>
<dbReference type="InterPro" id="IPR036412">
    <property type="entry name" value="HAD-like_sf"/>
</dbReference>
<evidence type="ECO:0000313" key="2">
    <source>
        <dbReference type="EMBL" id="KAL2913820.1"/>
    </source>
</evidence>
<reference evidence="2 3" key="1">
    <citation type="submission" date="2023-09" db="EMBL/GenBank/DDBJ databases">
        <title>Pangenome analysis of Batrachochytrium dendrobatidis and related Chytrids.</title>
        <authorList>
            <person name="Yacoub M.N."/>
            <person name="Stajich J.E."/>
            <person name="James T.Y."/>
        </authorList>
    </citation>
    <scope>NUCLEOTIDE SEQUENCE [LARGE SCALE GENOMIC DNA]</scope>
    <source>
        <strain evidence="2 3">JEL0888</strain>
    </source>
</reference>
<organism evidence="2 3">
    <name type="scientific">Polyrhizophydium stewartii</name>
    <dbReference type="NCBI Taxonomy" id="2732419"/>
    <lineage>
        <taxon>Eukaryota</taxon>
        <taxon>Fungi</taxon>
        <taxon>Fungi incertae sedis</taxon>
        <taxon>Chytridiomycota</taxon>
        <taxon>Chytridiomycota incertae sedis</taxon>
        <taxon>Chytridiomycetes</taxon>
        <taxon>Rhizophydiales</taxon>
        <taxon>Rhizophydiales incertae sedis</taxon>
        <taxon>Polyrhizophydium</taxon>
    </lineage>
</organism>
<accession>A0ABR4N2V9</accession>
<dbReference type="SUPFAM" id="SSF56784">
    <property type="entry name" value="HAD-like"/>
    <property type="match status" value="1"/>
</dbReference>
<dbReference type="Gene3D" id="3.40.50.1000">
    <property type="entry name" value="HAD superfamily/HAD-like"/>
    <property type="match status" value="2"/>
</dbReference>
<name>A0ABR4N2V9_9FUNG</name>
<dbReference type="Pfam" id="PF13344">
    <property type="entry name" value="Hydrolase_6"/>
    <property type="match status" value="1"/>
</dbReference>
<gene>
    <name evidence="2" type="ORF">HK105_206699</name>
</gene>
<evidence type="ECO:0000256" key="1">
    <source>
        <dbReference type="SAM" id="MobiDB-lite"/>
    </source>
</evidence>
<protein>
    <recommendedName>
        <fullName evidence="4">HAD-superfamily hydrolase</fullName>
    </recommendedName>
</protein>
<dbReference type="InterPro" id="IPR023214">
    <property type="entry name" value="HAD_sf"/>
</dbReference>
<dbReference type="NCBIfam" id="TIGR01456">
    <property type="entry name" value="CECR5"/>
    <property type="match status" value="1"/>
</dbReference>
<feature type="region of interest" description="Disordered" evidence="1">
    <location>
        <begin position="1"/>
        <end position="38"/>
    </location>
</feature>
<dbReference type="NCBIfam" id="TIGR01460">
    <property type="entry name" value="HAD-SF-IIA"/>
    <property type="match status" value="1"/>
</dbReference>
<dbReference type="InterPro" id="IPR050324">
    <property type="entry name" value="CDP-alcohol_PTase-I"/>
</dbReference>
<sequence>MSHKPHHGHHGHHEQHGGHHAQGAAAAADHPQDKPRTAPAHIGFAFDIDGVLLKGRKVLHQATRSLSLLNDKKVPYILLTNGGGVTEARKAEDLSAKLGVSIRPEQVVLSHSPMRELAARYADKLVLVVGSDSCKDVALSYGFTRPVLPAEVFAWNPAMWPFKSSEGIQARPLGRRSLLEDRMSCSLLTHRRPPLQPCTIDFTREPISAVLVFNDSRDWGRDIQIIIDLMRSKGGFLATESDRSEPQSLPLYFSNSDLIWANDYPVNRFAQGAFRLALETLYEASRGRLRCELTDGQRLVYTKFGKPEHATYKFATRMLHDHAKSLWPNETLPCRTVYAVGDNPASDIHGANKHGWESILVRTGVWRESHGHDHGAGHVVHDVEEAVHLVLKKEHIL</sequence>
<comment type="caution">
    <text evidence="2">The sequence shown here is derived from an EMBL/GenBank/DDBJ whole genome shotgun (WGS) entry which is preliminary data.</text>
</comment>
<dbReference type="EMBL" id="JADGIZ020000041">
    <property type="protein sequence ID" value="KAL2913820.1"/>
    <property type="molecule type" value="Genomic_DNA"/>
</dbReference>
<dbReference type="PANTHER" id="PTHR14269">
    <property type="entry name" value="CDP-DIACYLGLYCEROL--GLYCEROL-3-PHOSPHATE 3-PHOSPHATIDYLTRANSFERASE-RELATED"/>
    <property type="match status" value="1"/>
</dbReference>
<proteinExistence type="predicted"/>